<proteinExistence type="inferred from homology"/>
<reference evidence="9" key="1">
    <citation type="submission" date="2025-08" db="UniProtKB">
        <authorList>
            <consortium name="Ensembl"/>
        </authorList>
    </citation>
    <scope>IDENTIFICATION</scope>
</reference>
<keyword evidence="3 8" id="KW-0812">Transmembrane</keyword>
<keyword evidence="10" id="KW-1185">Reference proteome</keyword>
<dbReference type="Gene3D" id="1.10.3860.10">
    <property type="entry name" value="Sodium:dicarboxylate symporter"/>
    <property type="match status" value="1"/>
</dbReference>
<dbReference type="GO" id="GO:0005313">
    <property type="term" value="F:L-glutamate transmembrane transporter activity"/>
    <property type="evidence" value="ECO:0007669"/>
    <property type="project" value="TreeGrafter"/>
</dbReference>
<dbReference type="GO" id="GO:0015501">
    <property type="term" value="F:glutamate:sodium symporter activity"/>
    <property type="evidence" value="ECO:0007669"/>
    <property type="project" value="TreeGrafter"/>
</dbReference>
<dbReference type="GO" id="GO:0005886">
    <property type="term" value="C:plasma membrane"/>
    <property type="evidence" value="ECO:0007669"/>
    <property type="project" value="TreeGrafter"/>
</dbReference>
<dbReference type="InterPro" id="IPR018107">
    <property type="entry name" value="Na-dicarboxylate_symporter_CS"/>
</dbReference>
<feature type="transmembrane region" description="Helical" evidence="8">
    <location>
        <begin position="436"/>
        <end position="462"/>
    </location>
</feature>
<dbReference type="GO" id="GO:0015175">
    <property type="term" value="F:neutral L-amino acid transmembrane transporter activity"/>
    <property type="evidence" value="ECO:0007669"/>
    <property type="project" value="TreeGrafter"/>
</dbReference>
<comment type="similarity">
    <text evidence="8">Belongs to the dicarboxylate/amino acid:cation symporter (DAACS) (TC 2.A.23) family.</text>
</comment>
<evidence type="ECO:0000256" key="7">
    <source>
        <dbReference type="ARBA" id="ARBA00023180"/>
    </source>
</evidence>
<keyword evidence="4 8" id="KW-0769">Symport</keyword>
<feature type="transmembrane region" description="Helical" evidence="8">
    <location>
        <begin position="242"/>
        <end position="259"/>
    </location>
</feature>
<evidence type="ECO:0000256" key="3">
    <source>
        <dbReference type="ARBA" id="ARBA00022692"/>
    </source>
</evidence>
<dbReference type="Pfam" id="PF00375">
    <property type="entry name" value="SDF"/>
    <property type="match status" value="1"/>
</dbReference>
<keyword evidence="5 8" id="KW-1133">Transmembrane helix</keyword>
<dbReference type="Ensembl" id="ENSLLET00000018569.1">
    <property type="protein sequence ID" value="ENSLLEP00000017868.1"/>
    <property type="gene ID" value="ENSLLEG00000011047.1"/>
</dbReference>
<protein>
    <recommendedName>
        <fullName evidence="8">Amino acid transporter</fullName>
    </recommendedName>
</protein>
<sequence>MNYTENSDPHFCLANNTPKQVEVRMHESHIISEESRPRSPCLRCCDKLRGNLLLTLTVLGVILGSVFGAVLRLASPIHPDIVMVIAFPGDILMRMLKMLILPLIISSLITGLSGLDAKSSGRLGTRAMVYYMATTIIAAVLGVILVLAIHPGDPKLKQQLGKGQENDEVSSLDAFLDLIRNLFPENLVQACFQQIQTVTKKVTIETRIEEPVNATDTAFSLMNDTAVVVMEEIKKKLEYKDGMNVLGLIGFFIAFGIVMGKMGEQAKLMVDFFNILNEIVMKLVTLIMWYSPLGIACLICGKIIAIKDLEQVARQLGMYMITVIVGLIIHGGIFLPLLYFAITRKSPFPFLAGIFQAWITALGTASSAGTLPVTFRCLEENLGIDKRVTRFVLPVGATINMDGTALYEAVAAIFIAQMNGIVLDGGQIVTVSLTATLASIGAASIPSAGLVTMLLILTAVGLPTQDISLLIAVDWLLDRMRTSVNVVGDSFGAGIVYHLSKAELDNLDKQHAQHEMEMAKTQSIYDDMKNHRENNSNQCIYAAHNSAVVDDCKKLNRFCTERSQKWKHILLSCI</sequence>
<dbReference type="PANTHER" id="PTHR11958">
    <property type="entry name" value="SODIUM/DICARBOXYLATE SYMPORTER-RELATED"/>
    <property type="match status" value="1"/>
</dbReference>
<gene>
    <name evidence="9" type="primary">SLC1A2</name>
</gene>
<accession>A0A8C5MVY1</accession>
<dbReference type="InterPro" id="IPR001991">
    <property type="entry name" value="Na-dicarboxylate_symporter"/>
</dbReference>
<comment type="subcellular location">
    <subcellularLocation>
        <location evidence="1 8">Membrane</location>
        <topology evidence="1 8">Multi-pass membrane protein</topology>
    </subcellularLocation>
</comment>
<dbReference type="PANTHER" id="PTHR11958:SF93">
    <property type="entry name" value="EXCITATORY AMINO ACID TRANSPORTER 2"/>
    <property type="match status" value="1"/>
</dbReference>
<dbReference type="AlphaFoldDB" id="A0A8C5MVY1"/>
<dbReference type="GO" id="GO:0098712">
    <property type="term" value="P:L-glutamate import across plasma membrane"/>
    <property type="evidence" value="ECO:0007669"/>
    <property type="project" value="TreeGrafter"/>
</dbReference>
<feature type="transmembrane region" description="Helical" evidence="8">
    <location>
        <begin position="52"/>
        <end position="74"/>
    </location>
</feature>
<feature type="transmembrane region" description="Helical" evidence="8">
    <location>
        <begin position="348"/>
        <end position="371"/>
    </location>
</feature>
<evidence type="ECO:0000256" key="6">
    <source>
        <dbReference type="ARBA" id="ARBA00023136"/>
    </source>
</evidence>
<dbReference type="PRINTS" id="PR00173">
    <property type="entry name" value="EDTRNSPORT"/>
</dbReference>
<evidence type="ECO:0000256" key="8">
    <source>
        <dbReference type="RuleBase" id="RU361216"/>
    </source>
</evidence>
<feature type="transmembrane region" description="Helical" evidence="8">
    <location>
        <begin position="391"/>
        <end position="416"/>
    </location>
</feature>
<keyword evidence="7" id="KW-0325">Glycoprotein</keyword>
<feature type="transmembrane region" description="Helical" evidence="8">
    <location>
        <begin position="95"/>
        <end position="115"/>
    </location>
</feature>
<name>A0A8C5MVY1_9ANUR</name>
<feature type="transmembrane region" description="Helical" evidence="8">
    <location>
        <begin position="127"/>
        <end position="149"/>
    </location>
</feature>
<evidence type="ECO:0000256" key="5">
    <source>
        <dbReference type="ARBA" id="ARBA00022989"/>
    </source>
</evidence>
<keyword evidence="6 8" id="KW-0472">Membrane</keyword>
<feature type="transmembrane region" description="Helical" evidence="8">
    <location>
        <begin position="316"/>
        <end position="342"/>
    </location>
</feature>
<evidence type="ECO:0000256" key="1">
    <source>
        <dbReference type="ARBA" id="ARBA00004141"/>
    </source>
</evidence>
<evidence type="ECO:0000256" key="4">
    <source>
        <dbReference type="ARBA" id="ARBA00022847"/>
    </source>
</evidence>
<dbReference type="SUPFAM" id="SSF118215">
    <property type="entry name" value="Proton glutamate symport protein"/>
    <property type="match status" value="1"/>
</dbReference>
<keyword evidence="2 8" id="KW-0813">Transport</keyword>
<organism evidence="9 10">
    <name type="scientific">Leptobrachium leishanense</name>
    <name type="common">Leishan spiny toad</name>
    <dbReference type="NCBI Taxonomy" id="445787"/>
    <lineage>
        <taxon>Eukaryota</taxon>
        <taxon>Metazoa</taxon>
        <taxon>Chordata</taxon>
        <taxon>Craniata</taxon>
        <taxon>Vertebrata</taxon>
        <taxon>Euteleostomi</taxon>
        <taxon>Amphibia</taxon>
        <taxon>Batrachia</taxon>
        <taxon>Anura</taxon>
        <taxon>Pelobatoidea</taxon>
        <taxon>Megophryidae</taxon>
        <taxon>Leptobrachium</taxon>
    </lineage>
</organism>
<dbReference type="Proteomes" id="UP000694569">
    <property type="component" value="Unplaced"/>
</dbReference>
<dbReference type="PROSITE" id="PS00714">
    <property type="entry name" value="NA_DICARBOXYL_SYMP_2"/>
    <property type="match status" value="1"/>
</dbReference>
<feature type="transmembrane region" description="Helical" evidence="8">
    <location>
        <begin position="279"/>
        <end position="304"/>
    </location>
</feature>
<dbReference type="GO" id="GO:0070778">
    <property type="term" value="P:L-aspartate transmembrane transport"/>
    <property type="evidence" value="ECO:0007669"/>
    <property type="project" value="TreeGrafter"/>
</dbReference>
<dbReference type="OrthoDB" id="5877963at2759"/>
<dbReference type="InterPro" id="IPR036458">
    <property type="entry name" value="Na:dicarbo_symporter_sf"/>
</dbReference>
<evidence type="ECO:0000313" key="10">
    <source>
        <dbReference type="Proteomes" id="UP000694569"/>
    </source>
</evidence>
<evidence type="ECO:0000256" key="2">
    <source>
        <dbReference type="ARBA" id="ARBA00022448"/>
    </source>
</evidence>
<dbReference type="InterPro" id="IPR050746">
    <property type="entry name" value="DAACS"/>
</dbReference>
<reference evidence="9" key="2">
    <citation type="submission" date="2025-09" db="UniProtKB">
        <authorList>
            <consortium name="Ensembl"/>
        </authorList>
    </citation>
    <scope>IDENTIFICATION</scope>
</reference>
<evidence type="ECO:0000313" key="9">
    <source>
        <dbReference type="Ensembl" id="ENSLLEP00000017868.1"/>
    </source>
</evidence>
<dbReference type="GeneTree" id="ENSGT00940000155379"/>
<dbReference type="PROSITE" id="PS00713">
    <property type="entry name" value="NA_DICARBOXYL_SYMP_1"/>
    <property type="match status" value="1"/>
</dbReference>